<dbReference type="PANTHER" id="PTHR37166">
    <property type="entry name" value="PROTEIN FLAG"/>
    <property type="match status" value="1"/>
</dbReference>
<keyword evidence="2" id="KW-1185">Reference proteome</keyword>
<keyword evidence="1" id="KW-0282">Flagellum</keyword>
<dbReference type="Pfam" id="PF03646">
    <property type="entry name" value="FlaG"/>
    <property type="match status" value="1"/>
</dbReference>
<accession>A0ABS5HIJ5</accession>
<comment type="caution">
    <text evidence="1">The sequence shown here is derived from an EMBL/GenBank/DDBJ whole genome shotgun (WGS) entry which is preliminary data.</text>
</comment>
<dbReference type="Gene3D" id="3.30.160.170">
    <property type="entry name" value="FlaG-like"/>
    <property type="match status" value="1"/>
</dbReference>
<organism evidence="1 2">
    <name type="scientific">Campylobacter anatolicus</name>
    <dbReference type="NCBI Taxonomy" id="2829105"/>
    <lineage>
        <taxon>Bacteria</taxon>
        <taxon>Pseudomonadati</taxon>
        <taxon>Campylobacterota</taxon>
        <taxon>Epsilonproteobacteria</taxon>
        <taxon>Campylobacterales</taxon>
        <taxon>Campylobacteraceae</taxon>
        <taxon>Campylobacter</taxon>
    </lineage>
</organism>
<protein>
    <submittedName>
        <fullName evidence="1">Flagellar protein FlaG</fullName>
    </submittedName>
</protein>
<reference evidence="1 2" key="1">
    <citation type="submission" date="2021-04" db="EMBL/GenBank/DDBJ databases">
        <title>Molecular and phenotypic characterization and identification of bacterial isolates recovered from the Anatolian ground squirrels (Spermophilus xanthoprymnus) and which have the potential to form a new species in the Campylobacter genus.</title>
        <authorList>
            <person name="Aydin F."/>
            <person name="Abay S."/>
            <person name="Kayman T."/>
            <person name="Karakaya E."/>
            <person name="Mustak H.K."/>
            <person name="Mustak I.B."/>
            <person name="Bilgin N."/>
            <person name="Duzler A."/>
            <person name="Sahin O."/>
            <person name="Guran O."/>
            <person name="Saticioglu I.B."/>
        </authorList>
    </citation>
    <scope>NUCLEOTIDE SEQUENCE [LARGE SCALE GENOMIC DNA]</scope>
    <source>
        <strain evidence="2">faydin-G24</strain>
    </source>
</reference>
<dbReference type="EMBL" id="JAGSSW010000005">
    <property type="protein sequence ID" value="MBR8464089.1"/>
    <property type="molecule type" value="Genomic_DNA"/>
</dbReference>
<dbReference type="InterPro" id="IPR005186">
    <property type="entry name" value="FlaG"/>
</dbReference>
<dbReference type="InterPro" id="IPR035924">
    <property type="entry name" value="FlaG-like_sf"/>
</dbReference>
<proteinExistence type="predicted"/>
<name>A0ABS5HIJ5_9BACT</name>
<keyword evidence="1" id="KW-0966">Cell projection</keyword>
<keyword evidence="1" id="KW-0969">Cilium</keyword>
<gene>
    <name evidence="1" type="ORF">KDD93_05820</name>
</gene>
<evidence type="ECO:0000313" key="1">
    <source>
        <dbReference type="EMBL" id="MBR8464089.1"/>
    </source>
</evidence>
<dbReference type="NCBIfam" id="NF006281">
    <property type="entry name" value="PRK08452.1"/>
    <property type="match status" value="1"/>
</dbReference>
<dbReference type="PANTHER" id="PTHR37166:SF1">
    <property type="entry name" value="PROTEIN FLAG"/>
    <property type="match status" value="1"/>
</dbReference>
<dbReference type="SUPFAM" id="SSF160214">
    <property type="entry name" value="FlaG-like"/>
    <property type="match status" value="1"/>
</dbReference>
<dbReference type="Proteomes" id="UP000682951">
    <property type="component" value="Unassembled WGS sequence"/>
</dbReference>
<dbReference type="RefSeq" id="WP_212141064.1">
    <property type="nucleotide sequence ID" value="NZ_JAGSSW010000005.1"/>
</dbReference>
<sequence length="122" mass="13988">MEIFKVANQNVEASLATTVQESSQTRQIEQTQIRPDVVEDKQELSQEDMVKMINEATNKLNDNMEALDTSVRFAYNDKIQALYVDVMDSKTGNIIRKIPNEQIIKLSEYFREAIGVLFDKKG</sequence>
<evidence type="ECO:0000313" key="2">
    <source>
        <dbReference type="Proteomes" id="UP000682951"/>
    </source>
</evidence>